<sequence>MVMASTTISPQAVAVTGLCSSGLRDSSITRLQGMPKVGKSSTRFFSSIRAAKLPQGVATPKEEPKLPVSFWGFTRNAEVWNSRASMIGIFGVIIVEAIINKGILQAIGIDVGNGLDLPLSASQFEHSQNLRTKCSSVTSKCNL</sequence>
<dbReference type="EnsemblPlants" id="Pp3c22_8010V3.2">
    <property type="protein sequence ID" value="Pp3c22_8010V3.2"/>
    <property type="gene ID" value="Pp3c22_8010"/>
</dbReference>
<evidence type="ECO:0000313" key="2">
    <source>
        <dbReference type="EnsemblPlants" id="Pp3c22_8010V3.1"/>
    </source>
</evidence>
<dbReference type="Gramene" id="Pp3c22_8010V3.1">
    <property type="protein sequence ID" value="Pp3c22_8010V3.1"/>
    <property type="gene ID" value="Pp3c22_8010"/>
</dbReference>
<dbReference type="Gramene" id="Pp3c22_8010V3.2">
    <property type="protein sequence ID" value="Pp3c22_8010V3.2"/>
    <property type="gene ID" value="Pp3c22_8010"/>
</dbReference>
<protein>
    <submittedName>
        <fullName evidence="1 2">Uncharacterized protein</fullName>
    </submittedName>
</protein>
<gene>
    <name evidence="1" type="ORF">PHYPA_026865</name>
</gene>
<dbReference type="GO" id="GO:0009535">
    <property type="term" value="C:chloroplast thylakoid membrane"/>
    <property type="evidence" value="ECO:0000318"/>
    <property type="project" value="GO_Central"/>
</dbReference>
<dbReference type="SUPFAM" id="SSF103511">
    <property type="entry name" value="Chlorophyll a-b binding protein"/>
    <property type="match status" value="1"/>
</dbReference>
<evidence type="ECO:0000313" key="1">
    <source>
        <dbReference type="EMBL" id="PNR30549.1"/>
    </source>
</evidence>
<dbReference type="Proteomes" id="UP000006727">
    <property type="component" value="Chromosome 22"/>
</dbReference>
<dbReference type="PaxDb" id="3218-PP1S12_176V6.2"/>
<dbReference type="AlphaFoldDB" id="A0A2K1IMP6"/>
<name>A0A2K1IMP6_PHYPA</name>
<evidence type="ECO:0000313" key="3">
    <source>
        <dbReference type="Proteomes" id="UP000006727"/>
    </source>
</evidence>
<dbReference type="InParanoid" id="A0A2K1IMP6"/>
<keyword evidence="3" id="KW-1185">Reference proteome</keyword>
<dbReference type="EMBL" id="ABEU02000022">
    <property type="protein sequence ID" value="PNR30549.1"/>
    <property type="molecule type" value="Genomic_DNA"/>
</dbReference>
<reference evidence="2" key="3">
    <citation type="submission" date="2020-12" db="UniProtKB">
        <authorList>
            <consortium name="EnsemblPlants"/>
        </authorList>
    </citation>
    <scope>IDENTIFICATION</scope>
</reference>
<reference evidence="1 3" key="1">
    <citation type="journal article" date="2008" name="Science">
        <title>The Physcomitrella genome reveals evolutionary insights into the conquest of land by plants.</title>
        <authorList>
            <person name="Rensing S."/>
            <person name="Lang D."/>
            <person name="Zimmer A."/>
            <person name="Terry A."/>
            <person name="Salamov A."/>
            <person name="Shapiro H."/>
            <person name="Nishiyama T."/>
            <person name="Perroud P.-F."/>
            <person name="Lindquist E."/>
            <person name="Kamisugi Y."/>
            <person name="Tanahashi T."/>
            <person name="Sakakibara K."/>
            <person name="Fujita T."/>
            <person name="Oishi K."/>
            <person name="Shin-I T."/>
            <person name="Kuroki Y."/>
            <person name="Toyoda A."/>
            <person name="Suzuki Y."/>
            <person name="Hashimoto A."/>
            <person name="Yamaguchi K."/>
            <person name="Sugano A."/>
            <person name="Kohara Y."/>
            <person name="Fujiyama A."/>
            <person name="Anterola A."/>
            <person name="Aoki S."/>
            <person name="Ashton N."/>
            <person name="Barbazuk W.B."/>
            <person name="Barker E."/>
            <person name="Bennetzen J."/>
            <person name="Bezanilla M."/>
            <person name="Blankenship R."/>
            <person name="Cho S.H."/>
            <person name="Dutcher S."/>
            <person name="Estelle M."/>
            <person name="Fawcett J.A."/>
            <person name="Gundlach H."/>
            <person name="Hanada K."/>
            <person name="Heyl A."/>
            <person name="Hicks K.A."/>
            <person name="Hugh J."/>
            <person name="Lohr M."/>
            <person name="Mayer K."/>
            <person name="Melkozernov A."/>
            <person name="Murata T."/>
            <person name="Nelson D."/>
            <person name="Pils B."/>
            <person name="Prigge M."/>
            <person name="Reiss B."/>
            <person name="Renner T."/>
            <person name="Rombauts S."/>
            <person name="Rushton P."/>
            <person name="Sanderfoot A."/>
            <person name="Schween G."/>
            <person name="Shiu S.-H."/>
            <person name="Stueber K."/>
            <person name="Theodoulou F.L."/>
            <person name="Tu H."/>
            <person name="Van de Peer Y."/>
            <person name="Verrier P.J."/>
            <person name="Waters E."/>
            <person name="Wood A."/>
            <person name="Yang L."/>
            <person name="Cove D."/>
            <person name="Cuming A."/>
            <person name="Hasebe M."/>
            <person name="Lucas S."/>
            <person name="Mishler D.B."/>
            <person name="Reski R."/>
            <person name="Grigoriev I."/>
            <person name="Quatrano R.S."/>
            <person name="Boore J.L."/>
        </authorList>
    </citation>
    <scope>NUCLEOTIDE SEQUENCE [LARGE SCALE GENOMIC DNA]</scope>
    <source>
        <strain evidence="2 3">cv. Gransden 2004</strain>
    </source>
</reference>
<accession>A0A2K1IMP6</accession>
<dbReference type="STRING" id="3218.A0A2K1IMP6"/>
<proteinExistence type="predicted"/>
<organism evidence="1">
    <name type="scientific">Physcomitrium patens</name>
    <name type="common">Spreading-leaved earth moss</name>
    <name type="synonym">Physcomitrella patens</name>
    <dbReference type="NCBI Taxonomy" id="3218"/>
    <lineage>
        <taxon>Eukaryota</taxon>
        <taxon>Viridiplantae</taxon>
        <taxon>Streptophyta</taxon>
        <taxon>Embryophyta</taxon>
        <taxon>Bryophyta</taxon>
        <taxon>Bryophytina</taxon>
        <taxon>Bryopsida</taxon>
        <taxon>Funariidae</taxon>
        <taxon>Funariales</taxon>
        <taxon>Funariaceae</taxon>
        <taxon>Physcomitrium</taxon>
    </lineage>
</organism>
<dbReference type="FunCoup" id="A0A2K1IMP6">
    <property type="interactions" value="1224"/>
</dbReference>
<reference evidence="1 3" key="2">
    <citation type="journal article" date="2018" name="Plant J.">
        <title>The Physcomitrella patens chromosome-scale assembly reveals moss genome structure and evolution.</title>
        <authorList>
            <person name="Lang D."/>
            <person name="Ullrich K.K."/>
            <person name="Murat F."/>
            <person name="Fuchs J."/>
            <person name="Jenkins J."/>
            <person name="Haas F.B."/>
            <person name="Piednoel M."/>
            <person name="Gundlach H."/>
            <person name="Van Bel M."/>
            <person name="Meyberg R."/>
            <person name="Vives C."/>
            <person name="Morata J."/>
            <person name="Symeonidi A."/>
            <person name="Hiss M."/>
            <person name="Muchero W."/>
            <person name="Kamisugi Y."/>
            <person name="Saleh O."/>
            <person name="Blanc G."/>
            <person name="Decker E.L."/>
            <person name="van Gessel N."/>
            <person name="Grimwood J."/>
            <person name="Hayes R.D."/>
            <person name="Graham S.W."/>
            <person name="Gunter L.E."/>
            <person name="McDaniel S.F."/>
            <person name="Hoernstein S.N.W."/>
            <person name="Larsson A."/>
            <person name="Li F.W."/>
            <person name="Perroud P.F."/>
            <person name="Phillips J."/>
            <person name="Ranjan P."/>
            <person name="Rokshar D.S."/>
            <person name="Rothfels C.J."/>
            <person name="Schneider L."/>
            <person name="Shu S."/>
            <person name="Stevenson D.W."/>
            <person name="Thummler F."/>
            <person name="Tillich M."/>
            <person name="Villarreal Aguilar J.C."/>
            <person name="Widiez T."/>
            <person name="Wong G.K."/>
            <person name="Wymore A."/>
            <person name="Zhang Y."/>
            <person name="Zimmer A.D."/>
            <person name="Quatrano R.S."/>
            <person name="Mayer K.F.X."/>
            <person name="Goodstein D."/>
            <person name="Casacuberta J.M."/>
            <person name="Vandepoele K."/>
            <person name="Reski R."/>
            <person name="Cuming A.C."/>
            <person name="Tuskan G.A."/>
            <person name="Maumus F."/>
            <person name="Salse J."/>
            <person name="Schmutz J."/>
            <person name="Rensing S.A."/>
        </authorList>
    </citation>
    <scope>NUCLEOTIDE SEQUENCE [LARGE SCALE GENOMIC DNA]</scope>
    <source>
        <strain evidence="2 3">cv. Gransden 2004</strain>
    </source>
</reference>
<dbReference type="EnsemblPlants" id="Pp3c22_8010V3.1">
    <property type="protein sequence ID" value="Pp3c22_8010V3.1"/>
    <property type="gene ID" value="Pp3c22_8010"/>
</dbReference>